<dbReference type="PIRSF" id="PIRSF011444">
    <property type="entry name" value="DUF1287"/>
    <property type="match status" value="1"/>
</dbReference>
<accession>A0ABP3CDH6</accession>
<evidence type="ECO:0000256" key="1">
    <source>
        <dbReference type="SAM" id="SignalP"/>
    </source>
</evidence>
<dbReference type="EMBL" id="BAAAFM010000001">
    <property type="protein sequence ID" value="GAA0199267.1"/>
    <property type="molecule type" value="Genomic_DNA"/>
</dbReference>
<dbReference type="InterPro" id="IPR009706">
    <property type="entry name" value="DUF1287"/>
</dbReference>
<dbReference type="Proteomes" id="UP001501221">
    <property type="component" value="Unassembled WGS sequence"/>
</dbReference>
<sequence length="216" mass="24527">MTWKQLSVLTFSLAISSSLVLAEVPASESSDNPAEITSVNLVRAALDRTHHHVIYEGSYRNIDYPMGDVPENIGVCTDVVVRSYRKLGLDLQQLVHEDMKANFEQYPKNWGLKRPDTNIDHRRVPNLERFFERHGQTLAITDDAKDYLPGDIVSWRLAGGLPHIGIVTNKKSPQSDNYMIVHNIGLGPKLEDVLFDYRIVGHYRYLPRSTDIIVES</sequence>
<organism evidence="2 3">
    <name type="scientific">Kangiella japonica</name>
    <dbReference type="NCBI Taxonomy" id="647384"/>
    <lineage>
        <taxon>Bacteria</taxon>
        <taxon>Pseudomonadati</taxon>
        <taxon>Pseudomonadota</taxon>
        <taxon>Gammaproteobacteria</taxon>
        <taxon>Kangiellales</taxon>
        <taxon>Kangiellaceae</taxon>
        <taxon>Kangiella</taxon>
    </lineage>
</organism>
<feature type="signal peptide" evidence="1">
    <location>
        <begin position="1"/>
        <end position="22"/>
    </location>
</feature>
<evidence type="ECO:0000313" key="2">
    <source>
        <dbReference type="EMBL" id="GAA0199267.1"/>
    </source>
</evidence>
<evidence type="ECO:0000313" key="3">
    <source>
        <dbReference type="Proteomes" id="UP001501221"/>
    </source>
</evidence>
<proteinExistence type="predicted"/>
<keyword evidence="3" id="KW-1185">Reference proteome</keyword>
<comment type="caution">
    <text evidence="2">The sequence shown here is derived from an EMBL/GenBank/DDBJ whole genome shotgun (WGS) entry which is preliminary data.</text>
</comment>
<keyword evidence="1" id="KW-0732">Signal</keyword>
<gene>
    <name evidence="2" type="ORF">GCM10009123_03250</name>
</gene>
<feature type="chain" id="PRO_5047121966" evidence="1">
    <location>
        <begin position="23"/>
        <end position="216"/>
    </location>
</feature>
<name>A0ABP3CDH6_9GAMM</name>
<dbReference type="RefSeq" id="WP_343985568.1">
    <property type="nucleotide sequence ID" value="NZ_BAAAFM010000001.1"/>
</dbReference>
<protein>
    <submittedName>
        <fullName evidence="2">DUF1287 domain-containing protein</fullName>
    </submittedName>
</protein>
<dbReference type="Pfam" id="PF06940">
    <property type="entry name" value="DUF1287"/>
    <property type="match status" value="1"/>
</dbReference>
<reference evidence="3" key="1">
    <citation type="journal article" date="2019" name="Int. J. Syst. Evol. Microbiol.">
        <title>The Global Catalogue of Microorganisms (GCM) 10K type strain sequencing project: providing services to taxonomists for standard genome sequencing and annotation.</title>
        <authorList>
            <consortium name="The Broad Institute Genomics Platform"/>
            <consortium name="The Broad Institute Genome Sequencing Center for Infectious Disease"/>
            <person name="Wu L."/>
            <person name="Ma J."/>
        </authorList>
    </citation>
    <scope>NUCLEOTIDE SEQUENCE [LARGE SCALE GENOMIC DNA]</scope>
    <source>
        <strain evidence="3">JCM 16211</strain>
    </source>
</reference>